<protein>
    <submittedName>
        <fullName evidence="1">Uncharacterized protein</fullName>
    </submittedName>
</protein>
<accession>A0A1Q9E4J9</accession>
<proteinExistence type="predicted"/>
<comment type="caution">
    <text evidence="1">The sequence shown here is derived from an EMBL/GenBank/DDBJ whole genome shotgun (WGS) entry which is preliminary data.</text>
</comment>
<gene>
    <name evidence="1" type="ORF">AK812_SmicGene14839</name>
</gene>
<sequence>MYIRVLQLPHCNRLRRKSAQKKELGRLFDQLVRATFERRRFDGNSNTSTTNMKRPGLSRILEATNQLEPAASRLGPGTKVGSRTFSGSQRDVVELKELQLALAAVSDCDGRSGTGSVASRRTAYCEDVAWRYAFSKLQCGDSVSGLEIRQKDAEYMGLKRSLGQEQSVAHQRTSTANVEKVEVMLAMHFY</sequence>
<dbReference type="AlphaFoldDB" id="A0A1Q9E4J9"/>
<evidence type="ECO:0000313" key="2">
    <source>
        <dbReference type="Proteomes" id="UP000186817"/>
    </source>
</evidence>
<dbReference type="Proteomes" id="UP000186817">
    <property type="component" value="Unassembled WGS sequence"/>
</dbReference>
<organism evidence="1 2">
    <name type="scientific">Symbiodinium microadriaticum</name>
    <name type="common">Dinoflagellate</name>
    <name type="synonym">Zooxanthella microadriatica</name>
    <dbReference type="NCBI Taxonomy" id="2951"/>
    <lineage>
        <taxon>Eukaryota</taxon>
        <taxon>Sar</taxon>
        <taxon>Alveolata</taxon>
        <taxon>Dinophyceae</taxon>
        <taxon>Suessiales</taxon>
        <taxon>Symbiodiniaceae</taxon>
        <taxon>Symbiodinium</taxon>
    </lineage>
</organism>
<name>A0A1Q9E4J9_SYMMI</name>
<reference evidence="1 2" key="1">
    <citation type="submission" date="2016-02" db="EMBL/GenBank/DDBJ databases">
        <title>Genome analysis of coral dinoflagellate symbionts highlights evolutionary adaptations to a symbiotic lifestyle.</title>
        <authorList>
            <person name="Aranda M."/>
            <person name="Li Y."/>
            <person name="Liew Y.J."/>
            <person name="Baumgarten S."/>
            <person name="Simakov O."/>
            <person name="Wilson M."/>
            <person name="Piel J."/>
            <person name="Ashoor H."/>
            <person name="Bougouffa S."/>
            <person name="Bajic V.B."/>
            <person name="Ryu T."/>
            <person name="Ravasi T."/>
            <person name="Bayer T."/>
            <person name="Micklem G."/>
            <person name="Kim H."/>
            <person name="Bhak J."/>
            <person name="Lajeunesse T.C."/>
            <person name="Voolstra C.R."/>
        </authorList>
    </citation>
    <scope>NUCLEOTIDE SEQUENCE [LARGE SCALE GENOMIC DNA]</scope>
    <source>
        <strain evidence="1 2">CCMP2467</strain>
    </source>
</reference>
<keyword evidence="2" id="KW-1185">Reference proteome</keyword>
<dbReference type="EMBL" id="LSRX01000266">
    <property type="protein sequence ID" value="OLQ02347.1"/>
    <property type="molecule type" value="Genomic_DNA"/>
</dbReference>
<evidence type="ECO:0000313" key="1">
    <source>
        <dbReference type="EMBL" id="OLQ02347.1"/>
    </source>
</evidence>